<feature type="domain" description="ShKT" evidence="13">
    <location>
        <begin position="313"/>
        <end position="346"/>
    </location>
</feature>
<evidence type="ECO:0000256" key="12">
    <source>
        <dbReference type="SAM" id="MobiDB-lite"/>
    </source>
</evidence>
<name>A0A914X871_9BILA</name>
<dbReference type="InterPro" id="IPR003582">
    <property type="entry name" value="ShKT_dom"/>
</dbReference>
<evidence type="ECO:0000256" key="11">
    <source>
        <dbReference type="PROSITE-ProRule" id="PRU01379"/>
    </source>
</evidence>
<dbReference type="GO" id="GO:0004181">
    <property type="term" value="F:metallocarboxypeptidase activity"/>
    <property type="evidence" value="ECO:0007669"/>
    <property type="project" value="InterPro"/>
</dbReference>
<accession>A0A914X871</accession>
<keyword evidence="9" id="KW-0482">Metalloprotease</keyword>
<evidence type="ECO:0000259" key="13">
    <source>
        <dbReference type="PROSITE" id="PS51670"/>
    </source>
</evidence>
<sequence>MWRKNRRPAQCKQSFFRTVCCEGVDLNRNFDWFWASTGSSSDPCHETYHGPSAFSEPESAAVRDFVTSLGERVKGFVTLHSYSQMWIIPYGHRRRAYPQDYRSALRPLAVRAINALKVLHGTQYTVGTGADIMYEAAGGSADWAKGRARIPYSYLLELRPRNINFANGFLLPENQILPTAEETWEAIKVVADELVGQFGQPIIERKIGGGIHTLVPNHYRLRPTLNPDENSTSSSSSSSSTTTTPTTSPPTSVEETTATELLTTFTPTTSESTTFQSTTFESTTTGSTTIEQTTTASITIEPATNEPTISEHCVDYSKFCHWWRTFGLCDRERVSLLCPKSCDLNCQQR</sequence>
<evidence type="ECO:0000256" key="4">
    <source>
        <dbReference type="ARBA" id="ARBA00022670"/>
    </source>
</evidence>
<evidence type="ECO:0000256" key="7">
    <source>
        <dbReference type="ARBA" id="ARBA00022801"/>
    </source>
</evidence>
<comment type="similarity">
    <text evidence="2 11">Belongs to the peptidase M14 family.</text>
</comment>
<dbReference type="WBParaSite" id="PSAMB.scaffold716size42884.g8296.t1">
    <property type="protein sequence ID" value="PSAMB.scaffold716size42884.g8296.t1"/>
    <property type="gene ID" value="PSAMB.scaffold716size42884.g8296"/>
</dbReference>
<dbReference type="GO" id="GO:0008270">
    <property type="term" value="F:zinc ion binding"/>
    <property type="evidence" value="ECO:0007669"/>
    <property type="project" value="InterPro"/>
</dbReference>
<dbReference type="PANTHER" id="PTHR11705:SF133">
    <property type="entry name" value="PEPTIDASE M14 CARBOXYPEPTIDASE A DOMAIN-CONTAINING PROTEIN"/>
    <property type="match status" value="1"/>
</dbReference>
<evidence type="ECO:0000256" key="3">
    <source>
        <dbReference type="ARBA" id="ARBA00022645"/>
    </source>
</evidence>
<dbReference type="FunFam" id="3.40.630.10:FF:000084">
    <property type="entry name" value="Carboxypeptidase B2"/>
    <property type="match status" value="1"/>
</dbReference>
<evidence type="ECO:0000313" key="16">
    <source>
        <dbReference type="WBParaSite" id="PSAMB.scaffold716size42884.g8296.t1"/>
    </source>
</evidence>
<dbReference type="PROSITE" id="PS00133">
    <property type="entry name" value="CARBOXYPEPT_ZN_2"/>
    <property type="match status" value="1"/>
</dbReference>
<dbReference type="Pfam" id="PF00246">
    <property type="entry name" value="Peptidase_M14"/>
    <property type="match status" value="1"/>
</dbReference>
<feature type="compositionally biased region" description="Low complexity" evidence="12">
    <location>
        <begin position="231"/>
        <end position="256"/>
    </location>
</feature>
<organism evidence="15 16">
    <name type="scientific">Plectus sambesii</name>
    <dbReference type="NCBI Taxonomy" id="2011161"/>
    <lineage>
        <taxon>Eukaryota</taxon>
        <taxon>Metazoa</taxon>
        <taxon>Ecdysozoa</taxon>
        <taxon>Nematoda</taxon>
        <taxon>Chromadorea</taxon>
        <taxon>Plectida</taxon>
        <taxon>Plectina</taxon>
        <taxon>Plectoidea</taxon>
        <taxon>Plectidae</taxon>
        <taxon>Plectus</taxon>
    </lineage>
</organism>
<dbReference type="GO" id="GO:0006508">
    <property type="term" value="P:proteolysis"/>
    <property type="evidence" value="ECO:0007669"/>
    <property type="project" value="UniProtKB-KW"/>
</dbReference>
<keyword evidence="3" id="KW-0121">Carboxypeptidase</keyword>
<feature type="region of interest" description="Disordered" evidence="12">
    <location>
        <begin position="268"/>
        <end position="288"/>
    </location>
</feature>
<reference evidence="16" key="1">
    <citation type="submission" date="2022-11" db="UniProtKB">
        <authorList>
            <consortium name="WormBaseParasite"/>
        </authorList>
    </citation>
    <scope>IDENTIFICATION</scope>
</reference>
<feature type="active site" description="Proton donor/acceptor" evidence="11">
    <location>
        <position position="157"/>
    </location>
</feature>
<evidence type="ECO:0000256" key="8">
    <source>
        <dbReference type="ARBA" id="ARBA00022833"/>
    </source>
</evidence>
<feature type="domain" description="Peptidase M14" evidence="14">
    <location>
        <begin position="1"/>
        <end position="194"/>
    </location>
</feature>
<comment type="caution">
    <text evidence="10">Lacks conserved residue(s) required for the propagation of feature annotation.</text>
</comment>
<feature type="region of interest" description="Disordered" evidence="12">
    <location>
        <begin position="220"/>
        <end position="256"/>
    </location>
</feature>
<protein>
    <submittedName>
        <fullName evidence="16">ShKT domain-containing protein</fullName>
    </submittedName>
</protein>
<keyword evidence="8" id="KW-0862">Zinc</keyword>
<dbReference type="Gene3D" id="3.40.630.10">
    <property type="entry name" value="Zn peptidases"/>
    <property type="match status" value="1"/>
</dbReference>
<keyword evidence="15" id="KW-1185">Reference proteome</keyword>
<keyword evidence="6" id="KW-0732">Signal</keyword>
<keyword evidence="5" id="KW-0479">Metal-binding</keyword>
<evidence type="ECO:0000256" key="5">
    <source>
        <dbReference type="ARBA" id="ARBA00022723"/>
    </source>
</evidence>
<dbReference type="AlphaFoldDB" id="A0A914X871"/>
<comment type="cofactor">
    <cofactor evidence="1">
        <name>Zn(2+)</name>
        <dbReference type="ChEBI" id="CHEBI:29105"/>
    </cofactor>
</comment>
<dbReference type="InterPro" id="IPR057247">
    <property type="entry name" value="CARBOXYPEPT_ZN_2"/>
</dbReference>
<dbReference type="GO" id="GO:0005615">
    <property type="term" value="C:extracellular space"/>
    <property type="evidence" value="ECO:0007669"/>
    <property type="project" value="TreeGrafter"/>
</dbReference>
<evidence type="ECO:0000256" key="2">
    <source>
        <dbReference type="ARBA" id="ARBA00005988"/>
    </source>
</evidence>
<keyword evidence="7" id="KW-0378">Hydrolase</keyword>
<keyword evidence="10" id="KW-1015">Disulfide bond</keyword>
<feature type="disulfide bond" evidence="10">
    <location>
        <begin position="329"/>
        <end position="342"/>
    </location>
</feature>
<dbReference type="PROSITE" id="PS52035">
    <property type="entry name" value="PEPTIDASE_M14"/>
    <property type="match status" value="1"/>
</dbReference>
<evidence type="ECO:0000256" key="9">
    <source>
        <dbReference type="ARBA" id="ARBA00023049"/>
    </source>
</evidence>
<dbReference type="PROSITE" id="PS51670">
    <property type="entry name" value="SHKT"/>
    <property type="match status" value="1"/>
</dbReference>
<proteinExistence type="inferred from homology"/>
<feature type="disulfide bond" evidence="10">
    <location>
        <begin position="320"/>
        <end position="338"/>
    </location>
</feature>
<evidence type="ECO:0000256" key="10">
    <source>
        <dbReference type="PROSITE-ProRule" id="PRU01005"/>
    </source>
</evidence>
<evidence type="ECO:0000256" key="6">
    <source>
        <dbReference type="ARBA" id="ARBA00022729"/>
    </source>
</evidence>
<keyword evidence="4" id="KW-0645">Protease</keyword>
<dbReference type="InterPro" id="IPR000834">
    <property type="entry name" value="Peptidase_M14"/>
</dbReference>
<evidence type="ECO:0000313" key="15">
    <source>
        <dbReference type="Proteomes" id="UP000887566"/>
    </source>
</evidence>
<dbReference type="SMART" id="SM00631">
    <property type="entry name" value="Zn_pept"/>
    <property type="match status" value="1"/>
</dbReference>
<evidence type="ECO:0000259" key="14">
    <source>
        <dbReference type="PROSITE" id="PS52035"/>
    </source>
</evidence>
<evidence type="ECO:0000256" key="1">
    <source>
        <dbReference type="ARBA" id="ARBA00001947"/>
    </source>
</evidence>
<dbReference type="SUPFAM" id="SSF53187">
    <property type="entry name" value="Zn-dependent exopeptidases"/>
    <property type="match status" value="1"/>
</dbReference>
<dbReference type="PANTHER" id="PTHR11705">
    <property type="entry name" value="PROTEASE FAMILY M14 CARBOXYPEPTIDASE A,B"/>
    <property type="match status" value="1"/>
</dbReference>
<dbReference type="Proteomes" id="UP000887566">
    <property type="component" value="Unplaced"/>
</dbReference>